<name>A0AAN9FNC8_CLITE</name>
<dbReference type="GO" id="GO:0016788">
    <property type="term" value="F:hydrolase activity, acting on ester bonds"/>
    <property type="evidence" value="ECO:0007669"/>
    <property type="project" value="InterPro"/>
</dbReference>
<dbReference type="PANTHER" id="PTHR46020">
    <property type="entry name" value="OSJNBB0059K02.9 PROTEIN"/>
    <property type="match status" value="1"/>
</dbReference>
<keyword evidence="3" id="KW-0442">Lipid degradation</keyword>
<dbReference type="SUPFAM" id="SSF52266">
    <property type="entry name" value="SGNH hydrolase"/>
    <property type="match status" value="1"/>
</dbReference>
<evidence type="ECO:0000256" key="2">
    <source>
        <dbReference type="ARBA" id="ARBA00022801"/>
    </source>
</evidence>
<dbReference type="InterPro" id="IPR036514">
    <property type="entry name" value="SGNH_hydro_sf"/>
</dbReference>
<evidence type="ECO:0000256" key="1">
    <source>
        <dbReference type="ARBA" id="ARBA00008668"/>
    </source>
</evidence>
<dbReference type="Gene3D" id="3.40.50.1110">
    <property type="entry name" value="SGNH hydrolase"/>
    <property type="match status" value="1"/>
</dbReference>
<evidence type="ECO:0000256" key="4">
    <source>
        <dbReference type="ARBA" id="ARBA00023098"/>
    </source>
</evidence>
<proteinExistence type="inferred from homology"/>
<dbReference type="GO" id="GO:0016042">
    <property type="term" value="P:lipid catabolic process"/>
    <property type="evidence" value="ECO:0007669"/>
    <property type="project" value="UniProtKB-KW"/>
</dbReference>
<keyword evidence="4" id="KW-0443">Lipid metabolism</keyword>
<evidence type="ECO:0000313" key="5">
    <source>
        <dbReference type="EMBL" id="KAK7279554.1"/>
    </source>
</evidence>
<dbReference type="AlphaFoldDB" id="A0AAN9FNC8"/>
<comment type="similarity">
    <text evidence="1">Belongs to the 'GDSL' lipolytic enzyme family.</text>
</comment>
<keyword evidence="2" id="KW-0378">Hydrolase</keyword>
<dbReference type="InterPro" id="IPR001087">
    <property type="entry name" value="GDSL"/>
</dbReference>
<reference evidence="5 6" key="1">
    <citation type="submission" date="2024-01" db="EMBL/GenBank/DDBJ databases">
        <title>The genomes of 5 underutilized Papilionoideae crops provide insights into root nodulation and disease resistance.</title>
        <authorList>
            <person name="Yuan L."/>
        </authorList>
    </citation>
    <scope>NUCLEOTIDE SEQUENCE [LARGE SCALE GENOMIC DNA]</scope>
    <source>
        <strain evidence="5">LY-2023</strain>
        <tissue evidence="5">Leaf</tissue>
    </source>
</reference>
<gene>
    <name evidence="5" type="ORF">RJT34_24607</name>
</gene>
<dbReference type="PANTHER" id="PTHR46020:SF4">
    <property type="entry name" value="OS04G0650200 PROTEIN"/>
    <property type="match status" value="1"/>
</dbReference>
<protein>
    <submittedName>
        <fullName evidence="5">Uncharacterized protein</fullName>
    </submittedName>
</protein>
<keyword evidence="6" id="KW-1185">Reference proteome</keyword>
<accession>A0AAN9FNC8</accession>
<dbReference type="EMBL" id="JAYKXN010000006">
    <property type="protein sequence ID" value="KAK7279554.1"/>
    <property type="molecule type" value="Genomic_DNA"/>
</dbReference>
<dbReference type="Pfam" id="PF00657">
    <property type="entry name" value="Lipase_GDSL"/>
    <property type="match status" value="1"/>
</dbReference>
<evidence type="ECO:0000256" key="3">
    <source>
        <dbReference type="ARBA" id="ARBA00022963"/>
    </source>
</evidence>
<organism evidence="5 6">
    <name type="scientific">Clitoria ternatea</name>
    <name type="common">Butterfly pea</name>
    <dbReference type="NCBI Taxonomy" id="43366"/>
    <lineage>
        <taxon>Eukaryota</taxon>
        <taxon>Viridiplantae</taxon>
        <taxon>Streptophyta</taxon>
        <taxon>Embryophyta</taxon>
        <taxon>Tracheophyta</taxon>
        <taxon>Spermatophyta</taxon>
        <taxon>Magnoliopsida</taxon>
        <taxon>eudicotyledons</taxon>
        <taxon>Gunneridae</taxon>
        <taxon>Pentapetalae</taxon>
        <taxon>rosids</taxon>
        <taxon>fabids</taxon>
        <taxon>Fabales</taxon>
        <taxon>Fabaceae</taxon>
        <taxon>Papilionoideae</taxon>
        <taxon>50 kb inversion clade</taxon>
        <taxon>NPAAA clade</taxon>
        <taxon>indigoferoid/millettioid clade</taxon>
        <taxon>Phaseoleae</taxon>
        <taxon>Clitoria</taxon>
    </lineage>
</organism>
<comment type="caution">
    <text evidence="5">The sequence shown here is derived from an EMBL/GenBank/DDBJ whole genome shotgun (WGS) entry which is preliminary data.</text>
</comment>
<dbReference type="Proteomes" id="UP001359559">
    <property type="component" value="Unassembled WGS sequence"/>
</dbReference>
<evidence type="ECO:0000313" key="6">
    <source>
        <dbReference type="Proteomes" id="UP001359559"/>
    </source>
</evidence>
<sequence>MFLFHVGEDSITDINYSSGFDFQFSLAEVEGAKRSFAMFNNSINSTKLFVFGDSYLDTGNFANSYSFKPPNGITFPGIPAGRFCDGRVLTDFVASFLKIESPTPYRLRNSTNAEYGLNFAYGGTGIFKTVVDGPNTTVQIDSFEDLIRQNFYKKEDLDSSVALVNAGANDYTFALKNGKIIEIEAVTKALVNQMSVNLKRLGSLGIRKIAVGLMQPLGCLPVTLLLPSPLGCNDIINLVSKNHNKLLRQAVQDLNNQAGGKPLFIALDLYESFDSSIKTMQKNFEGNSTLMNPLVPCCHVNGVGNSCGSVDDKGEKKYTLCEKPELSFFWDEVHPSQNGWSAVFNILQPSLSQLT</sequence>